<dbReference type="Gene3D" id="1.20.1110.10">
    <property type="entry name" value="Calcium-transporting ATPase, transmembrane domain"/>
    <property type="match status" value="1"/>
</dbReference>
<evidence type="ECO:0000313" key="4">
    <source>
        <dbReference type="Proteomes" id="UP000469452"/>
    </source>
</evidence>
<reference evidence="3 4" key="1">
    <citation type="submission" date="2019-06" db="EMBL/GenBank/DDBJ databases">
        <title>Genomics analysis of Aphanomyces spp. identifies a new class of oomycete effector associated with host adaptation.</title>
        <authorList>
            <person name="Gaulin E."/>
        </authorList>
    </citation>
    <scope>NUCLEOTIDE SEQUENCE [LARGE SCALE GENOMIC DNA]</scope>
    <source>
        <strain evidence="3 4">E</strain>
    </source>
</reference>
<dbReference type="AlphaFoldDB" id="A0A6A4ZE93"/>
<comment type="caution">
    <text evidence="3">The sequence shown here is derived from an EMBL/GenBank/DDBJ whole genome shotgun (WGS) entry which is preliminary data.</text>
</comment>
<keyword evidence="1" id="KW-0472">Membrane</keyword>
<accession>A0A6A4ZE93</accession>
<dbReference type="Proteomes" id="UP000469452">
    <property type="component" value="Unassembled WGS sequence"/>
</dbReference>
<keyword evidence="1" id="KW-0812">Transmembrane</keyword>
<proteinExistence type="predicted"/>
<protein>
    <recommendedName>
        <fullName evidence="2">Cation-transporting P-type ATPase C-terminal domain-containing protein</fullName>
    </recommendedName>
</protein>
<evidence type="ECO:0000313" key="3">
    <source>
        <dbReference type="EMBL" id="KAF0709726.1"/>
    </source>
</evidence>
<evidence type="ECO:0000256" key="1">
    <source>
        <dbReference type="SAM" id="Phobius"/>
    </source>
</evidence>
<feature type="transmembrane region" description="Helical" evidence="1">
    <location>
        <begin position="24"/>
        <end position="44"/>
    </location>
</feature>
<dbReference type="Pfam" id="PF00689">
    <property type="entry name" value="Cation_ATPase_C"/>
    <property type="match status" value="1"/>
</dbReference>
<dbReference type="EMBL" id="VJMI01018722">
    <property type="protein sequence ID" value="KAF0709726.1"/>
    <property type="molecule type" value="Genomic_DNA"/>
</dbReference>
<feature type="domain" description="Cation-transporting P-type ATPase C-terminal" evidence="2">
    <location>
        <begin position="1"/>
        <end position="79"/>
    </location>
</feature>
<dbReference type="InterPro" id="IPR023298">
    <property type="entry name" value="ATPase_P-typ_TM_dom_sf"/>
</dbReference>
<dbReference type="SUPFAM" id="SSF81665">
    <property type="entry name" value="Calcium ATPase, transmembrane domain M"/>
    <property type="match status" value="1"/>
</dbReference>
<organism evidence="3 4">
    <name type="scientific">Aphanomyces astaci</name>
    <name type="common">Crayfish plague agent</name>
    <dbReference type="NCBI Taxonomy" id="112090"/>
    <lineage>
        <taxon>Eukaryota</taxon>
        <taxon>Sar</taxon>
        <taxon>Stramenopiles</taxon>
        <taxon>Oomycota</taxon>
        <taxon>Saprolegniomycetes</taxon>
        <taxon>Saprolegniales</taxon>
        <taxon>Verrucalvaceae</taxon>
        <taxon>Aphanomyces</taxon>
    </lineage>
</organism>
<dbReference type="VEuPathDB" id="FungiDB:H257_00743"/>
<evidence type="ECO:0000259" key="2">
    <source>
        <dbReference type="Pfam" id="PF00689"/>
    </source>
</evidence>
<sequence>MFNALNALSEDGSLVTMPPWSNPYLIVAMVVSFGLHFLILYVDWLAEIFSVCPLDFNEWLLVLAYSLPVILLDEILKVFGRHMAARELAARLKTKKHLKED</sequence>
<gene>
    <name evidence="3" type="ORF">AaE_012790</name>
</gene>
<keyword evidence="1" id="KW-1133">Transmembrane helix</keyword>
<name>A0A6A4ZE93_APHAT</name>
<dbReference type="InterPro" id="IPR006068">
    <property type="entry name" value="ATPase_P-typ_cation-transptr_C"/>
</dbReference>